<keyword evidence="1" id="KW-0812">Transmembrane</keyword>
<keyword evidence="1" id="KW-0472">Membrane</keyword>
<feature type="transmembrane region" description="Helical" evidence="1">
    <location>
        <begin position="35"/>
        <end position="63"/>
    </location>
</feature>
<sequence>MGKAFDVDGDSLPMTEAEAHPHIAAIRKEFRRHKFAYAMAGVFCGVMVAGGVAASAGALGAGWDEVTAEEPSMVTVMESDGSGNHQQTQRWWVRSPKKQKTKEEETGGGFCFSCDNAPSRGWGWAFGYGTCECFDGWSGACCDVPDDITTKTHGPYMGNPGTYELYTFYTKDTADHMIYPDCDGKNDATDTSVPPEFAGLWWMDGNPASDYVASFGRSSWKSVADGYSCVSATLTNQQDDSTHPCLGGMDLNVYDENIWSWHDEALGKIVYGGALGVELTYKFECGGDDSGKLTYCQIHPNAAIPVTSNGWVTVPPDLVSFDMTRAGDDLWIRNSIIGGLDDYPHNYYLKRITKCDGSKGEHWDDYLSHGENPAPSKADVFGFGADDRDKVSDVHKTQLLSKKL</sequence>
<evidence type="ECO:0000256" key="1">
    <source>
        <dbReference type="SAM" id="Phobius"/>
    </source>
</evidence>
<name>A0A9W7L968_9STRA</name>
<dbReference type="EMBL" id="BRYA01001129">
    <property type="protein sequence ID" value="GMI39399.1"/>
    <property type="molecule type" value="Genomic_DNA"/>
</dbReference>
<keyword evidence="3" id="KW-1185">Reference proteome</keyword>
<keyword evidence="1" id="KW-1133">Transmembrane helix</keyword>
<evidence type="ECO:0000313" key="2">
    <source>
        <dbReference type="EMBL" id="GMI39399.1"/>
    </source>
</evidence>
<proteinExistence type="predicted"/>
<reference evidence="3" key="1">
    <citation type="journal article" date="2023" name="Commun. Biol.">
        <title>Genome analysis of Parmales, the sister group of diatoms, reveals the evolutionary specialization of diatoms from phago-mixotrophs to photoautotrophs.</title>
        <authorList>
            <person name="Ban H."/>
            <person name="Sato S."/>
            <person name="Yoshikawa S."/>
            <person name="Yamada K."/>
            <person name="Nakamura Y."/>
            <person name="Ichinomiya M."/>
            <person name="Sato N."/>
            <person name="Blanc-Mathieu R."/>
            <person name="Endo H."/>
            <person name="Kuwata A."/>
            <person name="Ogata H."/>
        </authorList>
    </citation>
    <scope>NUCLEOTIDE SEQUENCE [LARGE SCALE GENOMIC DNA]</scope>
</reference>
<comment type="caution">
    <text evidence="2">The sequence shown here is derived from an EMBL/GenBank/DDBJ whole genome shotgun (WGS) entry which is preliminary data.</text>
</comment>
<dbReference type="OrthoDB" id="407298at2759"/>
<organism evidence="2 3">
    <name type="scientific">Triparma columacea</name>
    <dbReference type="NCBI Taxonomy" id="722753"/>
    <lineage>
        <taxon>Eukaryota</taxon>
        <taxon>Sar</taxon>
        <taxon>Stramenopiles</taxon>
        <taxon>Ochrophyta</taxon>
        <taxon>Bolidophyceae</taxon>
        <taxon>Parmales</taxon>
        <taxon>Triparmaceae</taxon>
        <taxon>Triparma</taxon>
    </lineage>
</organism>
<accession>A0A9W7L968</accession>
<gene>
    <name evidence="2" type="ORF">TrCOL_g11767</name>
</gene>
<evidence type="ECO:0000313" key="3">
    <source>
        <dbReference type="Proteomes" id="UP001165065"/>
    </source>
</evidence>
<protein>
    <submittedName>
        <fullName evidence="2">Uncharacterized protein</fullName>
    </submittedName>
</protein>
<dbReference type="AlphaFoldDB" id="A0A9W7L968"/>
<dbReference type="Proteomes" id="UP001165065">
    <property type="component" value="Unassembled WGS sequence"/>
</dbReference>